<evidence type="ECO:0000256" key="8">
    <source>
        <dbReference type="ARBA" id="ARBA00023136"/>
    </source>
</evidence>
<proteinExistence type="inferred from homology"/>
<feature type="domain" description="ABC transporter" evidence="10">
    <location>
        <begin position="2"/>
        <end position="228"/>
    </location>
</feature>
<feature type="transmembrane region" description="Helical" evidence="9">
    <location>
        <begin position="353"/>
        <end position="374"/>
    </location>
</feature>
<protein>
    <recommendedName>
        <fullName evidence="10">ABC transporter domain-containing protein</fullName>
    </recommendedName>
</protein>
<keyword evidence="8 9" id="KW-0472">Membrane</keyword>
<evidence type="ECO:0000256" key="7">
    <source>
        <dbReference type="ARBA" id="ARBA00022989"/>
    </source>
</evidence>
<dbReference type="InterPro" id="IPR043926">
    <property type="entry name" value="ABCG_dom"/>
</dbReference>
<dbReference type="AlphaFoldDB" id="A0AAV8WAW0"/>
<dbReference type="InterPro" id="IPR003439">
    <property type="entry name" value="ABC_transporter-like_ATP-bd"/>
</dbReference>
<evidence type="ECO:0000256" key="1">
    <source>
        <dbReference type="ARBA" id="ARBA00004141"/>
    </source>
</evidence>
<reference evidence="11 12" key="1">
    <citation type="journal article" date="2023" name="Insect Mol. Biol.">
        <title>Genome sequencing provides insights into the evolution of gene families encoding plant cell wall-degrading enzymes in longhorned beetles.</title>
        <authorList>
            <person name="Shin N.R."/>
            <person name="Okamura Y."/>
            <person name="Kirsch R."/>
            <person name="Pauchet Y."/>
        </authorList>
    </citation>
    <scope>NUCLEOTIDE SEQUENCE [LARGE SCALE GENOMIC DNA]</scope>
    <source>
        <strain evidence="11">EAD_L_NR</strain>
    </source>
</reference>
<keyword evidence="7 9" id="KW-1133">Transmembrane helix</keyword>
<dbReference type="InterPro" id="IPR027417">
    <property type="entry name" value="P-loop_NTPase"/>
</dbReference>
<dbReference type="GO" id="GO:0016887">
    <property type="term" value="F:ATP hydrolysis activity"/>
    <property type="evidence" value="ECO:0007669"/>
    <property type="project" value="InterPro"/>
</dbReference>
<feature type="transmembrane region" description="Helical" evidence="9">
    <location>
        <begin position="544"/>
        <end position="566"/>
    </location>
</feature>
<evidence type="ECO:0000256" key="3">
    <source>
        <dbReference type="ARBA" id="ARBA00022448"/>
    </source>
</evidence>
<name>A0AAV8WAW0_9CUCU</name>
<dbReference type="PROSITE" id="PS00211">
    <property type="entry name" value="ABC_TRANSPORTER_1"/>
    <property type="match status" value="1"/>
</dbReference>
<gene>
    <name evidence="11" type="ORF">NQ315_007921</name>
</gene>
<feature type="transmembrane region" description="Helical" evidence="9">
    <location>
        <begin position="394"/>
        <end position="419"/>
    </location>
</feature>
<keyword evidence="6" id="KW-0067">ATP-binding</keyword>
<dbReference type="InterPro" id="IPR003593">
    <property type="entry name" value="AAA+_ATPase"/>
</dbReference>
<accession>A0AAV8WAW0</accession>
<dbReference type="PANTHER" id="PTHR48041:SF32">
    <property type="entry name" value="PROTEIN WHITE-LIKE PROTEIN"/>
    <property type="match status" value="1"/>
</dbReference>
<keyword evidence="3" id="KW-0813">Transport</keyword>
<dbReference type="EMBL" id="JANEYG010000006">
    <property type="protein sequence ID" value="KAJ8922886.1"/>
    <property type="molecule type" value="Genomic_DNA"/>
</dbReference>
<feature type="transmembrane region" description="Helical" evidence="9">
    <location>
        <begin position="323"/>
        <end position="341"/>
    </location>
</feature>
<dbReference type="GO" id="GO:0140359">
    <property type="term" value="F:ABC-type transporter activity"/>
    <property type="evidence" value="ECO:0007669"/>
    <property type="project" value="InterPro"/>
</dbReference>
<evidence type="ECO:0000256" key="9">
    <source>
        <dbReference type="SAM" id="Phobius"/>
    </source>
</evidence>
<comment type="similarity">
    <text evidence="2">Belongs to the ABC transporter superfamily. ABCG family. Eye pigment precursor importer (TC 3.A.1.204) subfamily.</text>
</comment>
<sequence length="573" mass="64875">MLNIIKKQLIKGVSGKFLSGELTAIMGPSGAGKTTLLNILTGMQVEYTSGSIKCNSFRENGALQYKKDSCYILQEDNLPSLFTVVEIMNIAADLKLKNISEKAKSFLIEDVLDNLGLTVCKKTKCQHLSGGQRKRLSVALELINNPPIMFLDEPTTGLDSSASSQCIQMLKNLAIGGRTIICTIHQPNAIIYEMFDHIYVLAQGHCVYQGSSTNSLPYLSSLGFNCPQYHNPADYLLEVINGDYGNHINLLKDAAEDQKWRKAVPKIAFVKEEITPVHQNSIYNIEQRDKLYEPPSEMTRFWILLYRYRIQLVRDWTISQLKLLLHILVGIFLGFTFEYCGKDASKVHANLGFLLACIVYLSYTSTMPAVLKFPSELAMLKKERFNNWYKLKTYFAAFLVSDIPIQASFTVVYTVTSYFISSQPAEWRRFIMVLVILTLVGLASSSLGLVVGTLVNPINGTFFGAITIAVMISGSGFLILFPHMPKLLYPITYMSFMSFALEGLMQAVYGYNRGPLECPEESDYCHYRYPEMLLRDVGMERRNYWIDVGYIFTFFVVFRILAFFTLRRKLSKA</sequence>
<feature type="transmembrane region" description="Helical" evidence="9">
    <location>
        <begin position="431"/>
        <end position="455"/>
    </location>
</feature>
<dbReference type="SMART" id="SM00382">
    <property type="entry name" value="AAA"/>
    <property type="match status" value="1"/>
</dbReference>
<evidence type="ECO:0000256" key="5">
    <source>
        <dbReference type="ARBA" id="ARBA00022741"/>
    </source>
</evidence>
<evidence type="ECO:0000256" key="4">
    <source>
        <dbReference type="ARBA" id="ARBA00022692"/>
    </source>
</evidence>
<dbReference type="PANTHER" id="PTHR48041">
    <property type="entry name" value="ABC TRANSPORTER G FAMILY MEMBER 28"/>
    <property type="match status" value="1"/>
</dbReference>
<evidence type="ECO:0000259" key="10">
    <source>
        <dbReference type="PROSITE" id="PS50893"/>
    </source>
</evidence>
<keyword evidence="12" id="KW-1185">Reference proteome</keyword>
<evidence type="ECO:0000256" key="6">
    <source>
        <dbReference type="ARBA" id="ARBA00022840"/>
    </source>
</evidence>
<comment type="caution">
    <text evidence="11">The sequence shown here is derived from an EMBL/GenBank/DDBJ whole genome shotgun (WGS) entry which is preliminary data.</text>
</comment>
<organism evidence="11 12">
    <name type="scientific">Exocentrus adspersus</name>
    <dbReference type="NCBI Taxonomy" id="1586481"/>
    <lineage>
        <taxon>Eukaryota</taxon>
        <taxon>Metazoa</taxon>
        <taxon>Ecdysozoa</taxon>
        <taxon>Arthropoda</taxon>
        <taxon>Hexapoda</taxon>
        <taxon>Insecta</taxon>
        <taxon>Pterygota</taxon>
        <taxon>Neoptera</taxon>
        <taxon>Endopterygota</taxon>
        <taxon>Coleoptera</taxon>
        <taxon>Polyphaga</taxon>
        <taxon>Cucujiformia</taxon>
        <taxon>Chrysomeloidea</taxon>
        <taxon>Cerambycidae</taxon>
        <taxon>Lamiinae</taxon>
        <taxon>Acanthocinini</taxon>
        <taxon>Exocentrus</taxon>
    </lineage>
</organism>
<dbReference type="InterPro" id="IPR050352">
    <property type="entry name" value="ABCG_transporters"/>
</dbReference>
<evidence type="ECO:0000313" key="11">
    <source>
        <dbReference type="EMBL" id="KAJ8922886.1"/>
    </source>
</evidence>
<dbReference type="InterPro" id="IPR013525">
    <property type="entry name" value="ABC2_TM"/>
</dbReference>
<dbReference type="GO" id="GO:0005524">
    <property type="term" value="F:ATP binding"/>
    <property type="evidence" value="ECO:0007669"/>
    <property type="project" value="UniProtKB-KW"/>
</dbReference>
<feature type="transmembrane region" description="Helical" evidence="9">
    <location>
        <begin position="487"/>
        <end position="509"/>
    </location>
</feature>
<dbReference type="FunFam" id="3.40.50.300:FF:001077">
    <property type="entry name" value="Uncharacterized protein, isoform A"/>
    <property type="match status" value="1"/>
</dbReference>
<comment type="subcellular location">
    <subcellularLocation>
        <location evidence="1">Membrane</location>
        <topology evidence="1">Multi-pass membrane protein</topology>
    </subcellularLocation>
</comment>
<dbReference type="Gene3D" id="3.40.50.300">
    <property type="entry name" value="P-loop containing nucleotide triphosphate hydrolases"/>
    <property type="match status" value="1"/>
</dbReference>
<dbReference type="Pfam" id="PF00005">
    <property type="entry name" value="ABC_tran"/>
    <property type="match status" value="1"/>
</dbReference>
<evidence type="ECO:0000313" key="12">
    <source>
        <dbReference type="Proteomes" id="UP001159042"/>
    </source>
</evidence>
<evidence type="ECO:0000256" key="2">
    <source>
        <dbReference type="ARBA" id="ARBA00005814"/>
    </source>
</evidence>
<dbReference type="Pfam" id="PF19055">
    <property type="entry name" value="ABC2_membrane_7"/>
    <property type="match status" value="1"/>
</dbReference>
<dbReference type="Pfam" id="PF01061">
    <property type="entry name" value="ABC2_membrane"/>
    <property type="match status" value="1"/>
</dbReference>
<feature type="transmembrane region" description="Helical" evidence="9">
    <location>
        <begin position="461"/>
        <end position="480"/>
    </location>
</feature>
<dbReference type="Proteomes" id="UP001159042">
    <property type="component" value="Unassembled WGS sequence"/>
</dbReference>
<dbReference type="PROSITE" id="PS50893">
    <property type="entry name" value="ABC_TRANSPORTER_2"/>
    <property type="match status" value="1"/>
</dbReference>
<keyword evidence="4 9" id="KW-0812">Transmembrane</keyword>
<dbReference type="SUPFAM" id="SSF52540">
    <property type="entry name" value="P-loop containing nucleoside triphosphate hydrolases"/>
    <property type="match status" value="1"/>
</dbReference>
<dbReference type="InterPro" id="IPR017871">
    <property type="entry name" value="ABC_transporter-like_CS"/>
</dbReference>
<keyword evidence="5" id="KW-0547">Nucleotide-binding</keyword>
<dbReference type="GO" id="GO:0005886">
    <property type="term" value="C:plasma membrane"/>
    <property type="evidence" value="ECO:0007669"/>
    <property type="project" value="TreeGrafter"/>
</dbReference>